<dbReference type="EMBL" id="CAJVPS010004328">
    <property type="protein sequence ID" value="CAG8602315.1"/>
    <property type="molecule type" value="Genomic_DNA"/>
</dbReference>
<organism evidence="1 2">
    <name type="scientific">Ambispora leptoticha</name>
    <dbReference type="NCBI Taxonomy" id="144679"/>
    <lineage>
        <taxon>Eukaryota</taxon>
        <taxon>Fungi</taxon>
        <taxon>Fungi incertae sedis</taxon>
        <taxon>Mucoromycota</taxon>
        <taxon>Glomeromycotina</taxon>
        <taxon>Glomeromycetes</taxon>
        <taxon>Archaeosporales</taxon>
        <taxon>Ambisporaceae</taxon>
        <taxon>Ambispora</taxon>
    </lineage>
</organism>
<accession>A0A9N9GHA7</accession>
<dbReference type="Proteomes" id="UP000789508">
    <property type="component" value="Unassembled WGS sequence"/>
</dbReference>
<comment type="caution">
    <text evidence="1">The sequence shown here is derived from an EMBL/GenBank/DDBJ whole genome shotgun (WGS) entry which is preliminary data.</text>
</comment>
<reference evidence="1" key="1">
    <citation type="submission" date="2021-06" db="EMBL/GenBank/DDBJ databases">
        <authorList>
            <person name="Kallberg Y."/>
            <person name="Tangrot J."/>
            <person name="Rosling A."/>
        </authorList>
    </citation>
    <scope>NUCLEOTIDE SEQUENCE</scope>
    <source>
        <strain evidence="1">FL130A</strain>
    </source>
</reference>
<evidence type="ECO:0000313" key="1">
    <source>
        <dbReference type="EMBL" id="CAG8602315.1"/>
    </source>
</evidence>
<evidence type="ECO:0000313" key="2">
    <source>
        <dbReference type="Proteomes" id="UP000789508"/>
    </source>
</evidence>
<name>A0A9N9GHA7_9GLOM</name>
<proteinExistence type="predicted"/>
<dbReference type="AlphaFoldDB" id="A0A9N9GHA7"/>
<sequence>MQPLCIDTKVNETSNRLNLNVNVSIPIPFHANVSDDRETPNTKHKKYKNTVATGYVLHTLQFAAVVYHFSNKDAYVWASTTILSTLDIGLSFAKSDVHKLEESFLFKLDHANDVDYKRWWKQAEEKKQAGEKPLNQEE</sequence>
<keyword evidence="2" id="KW-1185">Reference proteome</keyword>
<protein>
    <submittedName>
        <fullName evidence="1">4008_t:CDS:1</fullName>
    </submittedName>
</protein>
<gene>
    <name evidence="1" type="ORF">ALEPTO_LOCUS8200</name>
</gene>
<dbReference type="OrthoDB" id="2331324at2759"/>